<accession>A0A7U3QW48</accession>
<dbReference type="EMBL" id="AP018366">
    <property type="protein sequence ID" value="BBG20743.1"/>
    <property type="molecule type" value="Genomic_DNA"/>
</dbReference>
<feature type="region of interest" description="Disordered" evidence="1">
    <location>
        <begin position="88"/>
        <end position="120"/>
    </location>
</feature>
<dbReference type="AlphaFoldDB" id="A0A7U3QW48"/>
<dbReference type="RefSeq" id="WP_202239922.1">
    <property type="nucleotide sequence ID" value="NZ_AP018366.1"/>
</dbReference>
<protein>
    <submittedName>
        <fullName evidence="2">Uncharacterized protein</fullName>
    </submittedName>
</protein>
<evidence type="ECO:0000256" key="1">
    <source>
        <dbReference type="SAM" id="MobiDB-lite"/>
    </source>
</evidence>
<name>A0A7U3QW48_9ACTN</name>
<dbReference type="Proteomes" id="UP000595703">
    <property type="component" value="Plasmid pRVR1"/>
</dbReference>
<geneLocation type="plasmid" evidence="2 3">
    <name>pRVR1</name>
</geneLocation>
<evidence type="ECO:0000313" key="2">
    <source>
        <dbReference type="EMBL" id="BBG20743.1"/>
    </source>
</evidence>
<evidence type="ECO:0000313" key="3">
    <source>
        <dbReference type="Proteomes" id="UP000595703"/>
    </source>
</evidence>
<gene>
    <name evidence="2" type="ORF">RVR_P1129</name>
</gene>
<proteinExistence type="predicted"/>
<dbReference type="KEGG" id="arev:RVR_P1129"/>
<keyword evidence="2" id="KW-0614">Plasmid</keyword>
<reference evidence="2 3" key="1">
    <citation type="journal article" date="2020" name="Sci. Rep.">
        <title>beta-carboline chemical signals induce reveromycin production through a LuxR family regulator in Streptomyces sp. SN-593.</title>
        <authorList>
            <person name="Panthee S."/>
            <person name="Kito N."/>
            <person name="Hayashi T."/>
            <person name="Shimizu T."/>
            <person name="Ishikawa J."/>
            <person name="Hamamoto H."/>
            <person name="Osada H."/>
            <person name="Takahashi S."/>
        </authorList>
    </citation>
    <scope>NUCLEOTIDE SEQUENCE [LARGE SCALE GENOMIC DNA]</scope>
    <source>
        <strain evidence="2 3">SN-593</strain>
        <plasmid evidence="2 3">pRVR1</plasmid>
    </source>
</reference>
<sequence length="120" mass="12515">MSSDPHTSEDEPRVTVAVQLDVTETVSYGFRAEVTIPASVAADPAELHDHMAQDEELWLDSLDPTGAMGGSIDVLERAIDSVTLCAAGDGPASEVPRGAIRDGGPLAPGCSPKGSRERET</sequence>
<keyword evidence="3" id="KW-1185">Reference proteome</keyword>
<organism evidence="2 3">
    <name type="scientific">Actinacidiphila reveromycinica</name>
    <dbReference type="NCBI Taxonomy" id="659352"/>
    <lineage>
        <taxon>Bacteria</taxon>
        <taxon>Bacillati</taxon>
        <taxon>Actinomycetota</taxon>
        <taxon>Actinomycetes</taxon>
        <taxon>Kitasatosporales</taxon>
        <taxon>Streptomycetaceae</taxon>
        <taxon>Actinacidiphila</taxon>
    </lineage>
</organism>